<proteinExistence type="predicted"/>
<protein>
    <recommendedName>
        <fullName evidence="4">Sel1 repeat family protein</fullName>
    </recommendedName>
</protein>
<gene>
    <name evidence="2" type="ORF">VQ7734_04667</name>
</gene>
<keyword evidence="3" id="KW-1185">Reference proteome</keyword>
<evidence type="ECO:0008006" key="4">
    <source>
        <dbReference type="Google" id="ProtNLM"/>
    </source>
</evidence>
<sequence>MMKHFKFLPSGLTGLYLLLASVSVAAMPDEQLIHQYNQIAKGNSGDISVVIDKLNDQIDRDGADALSLIYLGSAQTLEARDAWLPWNKMKYAERGISTIAKGLGLLPGEQTPASTQPVRQGLPVSVLARAIAAATYTSLPDMFNQFDRGYDLYLQLLQSPSFQAQPLQRSGWIYHKAVEASIRNHDKTQAMQWMAQMQSVQPDAKAVKEVRGLIEHAVWQ</sequence>
<keyword evidence="1" id="KW-0732">Signal</keyword>
<reference evidence="3" key="1">
    <citation type="submission" date="2016-12" db="EMBL/GenBank/DDBJ databases">
        <authorList>
            <person name="Rodrigo-Torres L."/>
            <person name="Arahal R.D."/>
            <person name="Lucena T."/>
        </authorList>
    </citation>
    <scope>NUCLEOTIDE SEQUENCE [LARGE SCALE GENOMIC DNA]</scope>
</reference>
<evidence type="ECO:0000313" key="3">
    <source>
        <dbReference type="Proteomes" id="UP000184600"/>
    </source>
</evidence>
<dbReference type="AlphaFoldDB" id="A0A1M7Z246"/>
<name>A0A1M7Z246_9VIBR</name>
<evidence type="ECO:0000313" key="2">
    <source>
        <dbReference type="EMBL" id="SHO58892.1"/>
    </source>
</evidence>
<accession>A0A1M7Z246</accession>
<feature type="chain" id="PRO_5012794270" description="Sel1 repeat family protein" evidence="1">
    <location>
        <begin position="26"/>
        <end position="220"/>
    </location>
</feature>
<dbReference type="EMBL" id="FRFG01000083">
    <property type="protein sequence ID" value="SHO58892.1"/>
    <property type="molecule type" value="Genomic_DNA"/>
</dbReference>
<organism evidence="2 3">
    <name type="scientific">Vibrio quintilis</name>
    <dbReference type="NCBI Taxonomy" id="1117707"/>
    <lineage>
        <taxon>Bacteria</taxon>
        <taxon>Pseudomonadati</taxon>
        <taxon>Pseudomonadota</taxon>
        <taxon>Gammaproteobacteria</taxon>
        <taxon>Vibrionales</taxon>
        <taxon>Vibrionaceae</taxon>
        <taxon>Vibrio</taxon>
    </lineage>
</organism>
<dbReference type="RefSeq" id="WP_200796989.1">
    <property type="nucleotide sequence ID" value="NZ_AP024897.1"/>
</dbReference>
<evidence type="ECO:0000256" key="1">
    <source>
        <dbReference type="SAM" id="SignalP"/>
    </source>
</evidence>
<dbReference type="STRING" id="1117707.VQ7734_04667"/>
<feature type="signal peptide" evidence="1">
    <location>
        <begin position="1"/>
        <end position="25"/>
    </location>
</feature>
<dbReference type="Proteomes" id="UP000184600">
    <property type="component" value="Unassembled WGS sequence"/>
</dbReference>